<reference evidence="1" key="1">
    <citation type="journal article" date="2015" name="Nature">
        <title>Complex archaea that bridge the gap between prokaryotes and eukaryotes.</title>
        <authorList>
            <person name="Spang A."/>
            <person name="Saw J.H."/>
            <person name="Jorgensen S.L."/>
            <person name="Zaremba-Niedzwiedzka K."/>
            <person name="Martijn J."/>
            <person name="Lind A.E."/>
            <person name="van Eijk R."/>
            <person name="Schleper C."/>
            <person name="Guy L."/>
            <person name="Ettema T.J."/>
        </authorList>
    </citation>
    <scope>NUCLEOTIDE SEQUENCE</scope>
</reference>
<protein>
    <submittedName>
        <fullName evidence="1">Uncharacterized protein</fullName>
    </submittedName>
</protein>
<accession>A0A0F9V6N1</accession>
<name>A0A0F9V6N1_9ZZZZ</name>
<evidence type="ECO:0000313" key="1">
    <source>
        <dbReference type="EMBL" id="KKN61523.1"/>
    </source>
</evidence>
<sequence length="357" mass="40300">MRWRSAQCYDCYTKRGSTVEPRTAAAPEPDAKHIRIQLRKEQERHRFEDRAVEDLRAFIKAHPPRPILRPKVKKAPKAQSHEMVLLFSDAHYPEVVEPSEALGLSYGPDICQRRIEHIRDTVIRYKDLRSTSYPVRKLTIADLGDQLSGNIHEELEITNASPVSEALVNFAYMAHDLASSLAEEFPEVEYIKLCGNHPRLTKKPRNKGKWNNFEYILGHFIKALAGDSYKVIVPKALLYTHTVFNSQLGLLHGDGSKAGGFAGIPFYGLKRRQDGIQALLSSLGNPRLNYLCLGHFHVDAHLQGADCDLIINGSLKGGDEYSLVNYHDAKEPRQALLTFHPEHRLTDKSVISLGHIT</sequence>
<proteinExistence type="predicted"/>
<comment type="caution">
    <text evidence="1">The sequence shown here is derived from an EMBL/GenBank/DDBJ whole genome shotgun (WGS) entry which is preliminary data.</text>
</comment>
<gene>
    <name evidence="1" type="ORF">LCGC14_0521110</name>
</gene>
<dbReference type="EMBL" id="LAZR01000655">
    <property type="protein sequence ID" value="KKN61523.1"/>
    <property type="molecule type" value="Genomic_DNA"/>
</dbReference>
<organism evidence="1">
    <name type="scientific">marine sediment metagenome</name>
    <dbReference type="NCBI Taxonomy" id="412755"/>
    <lineage>
        <taxon>unclassified sequences</taxon>
        <taxon>metagenomes</taxon>
        <taxon>ecological metagenomes</taxon>
    </lineage>
</organism>
<dbReference type="AlphaFoldDB" id="A0A0F9V6N1"/>